<dbReference type="InterPro" id="IPR017932">
    <property type="entry name" value="GATase_2_dom"/>
</dbReference>
<keyword evidence="4 7" id="KW-0808">Transferase</keyword>
<dbReference type="Proteomes" id="UP001501510">
    <property type="component" value="Unassembled WGS sequence"/>
</dbReference>
<evidence type="ECO:0000256" key="3">
    <source>
        <dbReference type="ARBA" id="ARBA00022676"/>
    </source>
</evidence>
<gene>
    <name evidence="10" type="primary">purF_2</name>
    <name evidence="7" type="synonym">purF</name>
    <name evidence="10" type="ORF">GCM10008906_35820</name>
</gene>
<feature type="binding site" evidence="7">
    <location>
        <position position="362"/>
    </location>
    <ligand>
        <name>Mg(2+)</name>
        <dbReference type="ChEBI" id="CHEBI:18420"/>
    </ligand>
</feature>
<dbReference type="SUPFAM" id="SSF56235">
    <property type="entry name" value="N-terminal nucleophile aminohydrolases (Ntn hydrolases)"/>
    <property type="match status" value="1"/>
</dbReference>
<keyword evidence="6 7" id="KW-0315">Glutamine amidotransferase</keyword>
<feature type="binding site" evidence="7">
    <location>
        <position position="398"/>
    </location>
    <ligand>
        <name>[4Fe-4S] cluster</name>
        <dbReference type="ChEBI" id="CHEBI:49883"/>
    </ligand>
</feature>
<dbReference type="NCBIfam" id="TIGR01134">
    <property type="entry name" value="purF"/>
    <property type="match status" value="1"/>
</dbReference>
<dbReference type="InterPro" id="IPR005854">
    <property type="entry name" value="PurF"/>
</dbReference>
<comment type="cofactor">
    <cofactor evidence="7">
        <name>[4Fe-4S] cluster</name>
        <dbReference type="ChEBI" id="CHEBI:49883"/>
    </cofactor>
    <text evidence="7">Binds 1 [4Fe-4S] cluster per subunit.</text>
</comment>
<feature type="active site" description="Nucleophile" evidence="7">
    <location>
        <position position="14"/>
    </location>
</feature>
<evidence type="ECO:0000256" key="6">
    <source>
        <dbReference type="ARBA" id="ARBA00022962"/>
    </source>
</evidence>
<keyword evidence="7" id="KW-0411">Iron-sulfur</keyword>
<accession>A0ABP3V2I7</accession>
<comment type="caution">
    <text evidence="10">The sequence shown here is derived from an EMBL/GenBank/DDBJ whole genome shotgun (WGS) entry which is preliminary data.</text>
</comment>
<organism evidence="10 11">
    <name type="scientific">Clostridium oceanicum</name>
    <dbReference type="NCBI Taxonomy" id="1543"/>
    <lineage>
        <taxon>Bacteria</taxon>
        <taxon>Bacillati</taxon>
        <taxon>Bacillota</taxon>
        <taxon>Clostridia</taxon>
        <taxon>Eubacteriales</taxon>
        <taxon>Clostridiaceae</taxon>
        <taxon>Clostridium</taxon>
    </lineage>
</organism>
<feature type="binding site" evidence="7">
    <location>
        <position position="451"/>
    </location>
    <ligand>
        <name>[4Fe-4S] cluster</name>
        <dbReference type="ChEBI" id="CHEBI:49883"/>
    </ligand>
</feature>
<evidence type="ECO:0000256" key="1">
    <source>
        <dbReference type="ARBA" id="ARBA00005209"/>
    </source>
</evidence>
<comment type="cofactor">
    <cofactor evidence="7">
        <name>Mg(2+)</name>
        <dbReference type="ChEBI" id="CHEBI:18420"/>
    </cofactor>
    <text evidence="7">Binds 1 Mg(2+) ion per subunit.</text>
</comment>
<dbReference type="Pfam" id="PF13522">
    <property type="entry name" value="GATase_6"/>
    <property type="match status" value="1"/>
</dbReference>
<keyword evidence="3 7" id="KW-0328">Glycosyltransferase</keyword>
<dbReference type="EC" id="2.4.2.14" evidence="7"/>
<evidence type="ECO:0000256" key="7">
    <source>
        <dbReference type="HAMAP-Rule" id="MF_01931"/>
    </source>
</evidence>
<dbReference type="InterPro" id="IPR000836">
    <property type="entry name" value="PRTase_dom"/>
</dbReference>
<protein>
    <recommendedName>
        <fullName evidence="7">Amidophosphoribosyltransferase</fullName>
        <shortName evidence="7">ATase</shortName>
        <ecNumber evidence="7">2.4.2.14</ecNumber>
    </recommendedName>
    <alternativeName>
        <fullName evidence="7">Glutamine phosphoribosylpyrophosphate amidotransferase</fullName>
        <shortName evidence="7">GPATase</shortName>
    </alternativeName>
</protein>
<dbReference type="EMBL" id="BAAACG010000019">
    <property type="protein sequence ID" value="GAA0747154.1"/>
    <property type="molecule type" value="Genomic_DNA"/>
</dbReference>
<dbReference type="PANTHER" id="PTHR11907">
    <property type="entry name" value="AMIDOPHOSPHORIBOSYLTRANSFERASE"/>
    <property type="match status" value="1"/>
</dbReference>
<keyword evidence="7" id="KW-0004">4Fe-4S</keyword>
<feature type="binding site" evidence="7">
    <location>
        <position position="361"/>
    </location>
    <ligand>
        <name>Mg(2+)</name>
        <dbReference type="ChEBI" id="CHEBI:18420"/>
    </ligand>
</feature>
<dbReference type="HAMAP" id="MF_01931">
    <property type="entry name" value="PurF"/>
    <property type="match status" value="1"/>
</dbReference>
<dbReference type="CDD" id="cd06223">
    <property type="entry name" value="PRTases_typeI"/>
    <property type="match status" value="1"/>
</dbReference>
<dbReference type="Gene3D" id="3.60.20.10">
    <property type="entry name" value="Glutamine Phosphoribosylpyrophosphate, subunit 1, domain 1"/>
    <property type="match status" value="1"/>
</dbReference>
<evidence type="ECO:0000256" key="4">
    <source>
        <dbReference type="ARBA" id="ARBA00022679"/>
    </source>
</evidence>
<dbReference type="InterPro" id="IPR029057">
    <property type="entry name" value="PRTase-like"/>
</dbReference>
<feature type="domain" description="Glutamine amidotransferase type-2" evidence="9">
    <location>
        <begin position="14"/>
        <end position="236"/>
    </location>
</feature>
<name>A0ABP3V2I7_9CLOT</name>
<comment type="pathway">
    <text evidence="1 7 8">Purine metabolism; IMP biosynthesis via de novo pathway; N(1)-(5-phospho-D-ribosyl)glycinamide from 5-phospho-alpha-D-ribose 1-diphosphate: step 1/2.</text>
</comment>
<keyword evidence="11" id="KW-1185">Reference proteome</keyword>
<dbReference type="Gene3D" id="3.40.50.2020">
    <property type="match status" value="1"/>
</dbReference>
<comment type="catalytic activity">
    <reaction evidence="7 8">
        <text>5-phospho-beta-D-ribosylamine + L-glutamate + diphosphate = 5-phospho-alpha-D-ribose 1-diphosphate + L-glutamine + H2O</text>
        <dbReference type="Rhea" id="RHEA:14905"/>
        <dbReference type="ChEBI" id="CHEBI:15377"/>
        <dbReference type="ChEBI" id="CHEBI:29985"/>
        <dbReference type="ChEBI" id="CHEBI:33019"/>
        <dbReference type="ChEBI" id="CHEBI:58017"/>
        <dbReference type="ChEBI" id="CHEBI:58359"/>
        <dbReference type="ChEBI" id="CHEBI:58681"/>
        <dbReference type="EC" id="2.4.2.14"/>
    </reaction>
</comment>
<evidence type="ECO:0000313" key="10">
    <source>
        <dbReference type="EMBL" id="GAA0747154.1"/>
    </source>
</evidence>
<proteinExistence type="inferred from homology"/>
<reference evidence="11" key="1">
    <citation type="journal article" date="2019" name="Int. J. Syst. Evol. Microbiol.">
        <title>The Global Catalogue of Microorganisms (GCM) 10K type strain sequencing project: providing services to taxonomists for standard genome sequencing and annotation.</title>
        <authorList>
            <consortium name="The Broad Institute Genomics Platform"/>
            <consortium name="The Broad Institute Genome Sequencing Center for Infectious Disease"/>
            <person name="Wu L."/>
            <person name="Ma J."/>
        </authorList>
    </citation>
    <scope>NUCLEOTIDE SEQUENCE [LARGE SCALE GENOMIC DNA]</scope>
    <source>
        <strain evidence="11">JCM 1407</strain>
    </source>
</reference>
<keyword evidence="7" id="KW-0460">Magnesium</keyword>
<feature type="binding site" evidence="7">
    <location>
        <position position="448"/>
    </location>
    <ligand>
        <name>[4Fe-4S] cluster</name>
        <dbReference type="ChEBI" id="CHEBI:49883"/>
    </ligand>
</feature>
<dbReference type="RefSeq" id="WP_343763954.1">
    <property type="nucleotide sequence ID" value="NZ_BAAACG010000019.1"/>
</dbReference>
<keyword evidence="7" id="KW-0479">Metal-binding</keyword>
<dbReference type="SUPFAM" id="SSF53271">
    <property type="entry name" value="PRTase-like"/>
    <property type="match status" value="1"/>
</dbReference>
<dbReference type="PROSITE" id="PS51278">
    <property type="entry name" value="GATASE_TYPE_2"/>
    <property type="match status" value="1"/>
</dbReference>
<evidence type="ECO:0000256" key="5">
    <source>
        <dbReference type="ARBA" id="ARBA00022755"/>
    </source>
</evidence>
<evidence type="ECO:0000256" key="8">
    <source>
        <dbReference type="PIRNR" id="PIRNR000485"/>
    </source>
</evidence>
<comment type="function">
    <text evidence="7">Catalyzes the formation of phosphoribosylamine from phosphoribosylpyrophosphate (PRPP) and glutamine.</text>
</comment>
<evidence type="ECO:0000256" key="2">
    <source>
        <dbReference type="ARBA" id="ARBA00010138"/>
    </source>
</evidence>
<dbReference type="PIRSF" id="PIRSF000485">
    <property type="entry name" value="Amd_phspho_trans"/>
    <property type="match status" value="1"/>
</dbReference>
<evidence type="ECO:0000259" key="9">
    <source>
        <dbReference type="PROSITE" id="PS51278"/>
    </source>
</evidence>
<sequence length="459" mass="51116">MLIDYENDKFKEECGIFGIWKNKYSNLRDIFYPALMSLQHRGEDGAGVSVITEKGIETEKNLGEVSNLFNKEFIGSTEYTSGIGHVRYSTYGDNSLKNLQPMDGKNDGLDIAIAHNGNLINVNCIKDKLKTKGIKFNTTSDSEIILKFLIYEIKKGKTLIEAVLKILNMLKGAFSVVVLTKEKLIGFRDIKGIRPLCIGKIGEDYVLTSESCVLDSLDGQVLRDVNPGEIVCIDNSGINSINKFKYKTPHTCALEYIYFSKEDSIIDKNSVYDFRINSGKLLYKECPANGDIVIGMPSSGLLAAIGFSKASKIPYEIGIIKNPYAGRNFIKSNKEKRNKNINFKLSVIKECVKNKRVIIVDDSIVRGTSSKRIVEKLRVAGALEVHFRVASPIVKSNCNLGIDIKTSKELLSFNKSLEKMKEFIGADSLGFLSLKAMSKCLRLNIPMCTGCFNGYYGDK</sequence>
<evidence type="ECO:0000313" key="11">
    <source>
        <dbReference type="Proteomes" id="UP001501510"/>
    </source>
</evidence>
<comment type="similarity">
    <text evidence="2 7 8">In the C-terminal section; belongs to the purine/pyrimidine phosphoribosyltransferase family.</text>
</comment>
<keyword evidence="5 7" id="KW-0658">Purine biosynthesis</keyword>
<feature type="binding site" evidence="7">
    <location>
        <position position="299"/>
    </location>
    <ligand>
        <name>Mg(2+)</name>
        <dbReference type="ChEBI" id="CHEBI:18420"/>
    </ligand>
</feature>
<dbReference type="InterPro" id="IPR029055">
    <property type="entry name" value="Ntn_hydrolases_N"/>
</dbReference>
<keyword evidence="7" id="KW-0408">Iron</keyword>
<feature type="binding site" evidence="7">
    <location>
        <position position="252"/>
    </location>
    <ligand>
        <name>[4Fe-4S] cluster</name>
        <dbReference type="ChEBI" id="CHEBI:49883"/>
    </ligand>
</feature>